<evidence type="ECO:0000313" key="2">
    <source>
        <dbReference type="Proteomes" id="UP000557872"/>
    </source>
</evidence>
<proteinExistence type="predicted"/>
<dbReference type="EMBL" id="JACBAZ010000001">
    <property type="protein sequence ID" value="NWK54215.1"/>
    <property type="molecule type" value="Genomic_DNA"/>
</dbReference>
<reference evidence="1 2" key="1">
    <citation type="submission" date="2020-07" db="EMBL/GenBank/DDBJ databases">
        <title>Roseicoccus Jingziensis gen. nov., sp. nov., isolated from coastal seawater.</title>
        <authorList>
            <person name="Feng X."/>
        </authorList>
    </citation>
    <scope>NUCLEOTIDE SEQUENCE [LARGE SCALE GENOMIC DNA]</scope>
    <source>
        <strain evidence="1 2">N1E253</strain>
    </source>
</reference>
<dbReference type="InterPro" id="IPR025738">
    <property type="entry name" value="BatD"/>
</dbReference>
<keyword evidence="2" id="KW-1185">Reference proteome</keyword>
<dbReference type="RefSeq" id="WP_178930756.1">
    <property type="nucleotide sequence ID" value="NZ_JACBAZ010000001.1"/>
</dbReference>
<dbReference type="PANTHER" id="PTHR40940">
    <property type="entry name" value="PROTEIN BATD-RELATED"/>
    <property type="match status" value="1"/>
</dbReference>
<organism evidence="1 2">
    <name type="scientific">Oceaniferula marina</name>
    <dbReference type="NCBI Taxonomy" id="2748318"/>
    <lineage>
        <taxon>Bacteria</taxon>
        <taxon>Pseudomonadati</taxon>
        <taxon>Verrucomicrobiota</taxon>
        <taxon>Verrucomicrobiia</taxon>
        <taxon>Verrucomicrobiales</taxon>
        <taxon>Verrucomicrobiaceae</taxon>
        <taxon>Oceaniferula</taxon>
    </lineage>
</organism>
<dbReference type="PANTHER" id="PTHR40940:SF2">
    <property type="entry name" value="BATD"/>
    <property type="match status" value="1"/>
</dbReference>
<dbReference type="AlphaFoldDB" id="A0A851GG19"/>
<sequence>MYQRIPRVWAILLTGLICSQVLLAQSPKIHVGKSTKSFFVGESFTYEILVSGAKKVEVSEPESNDELSIRFLEKVEMPQTNPPSVAVRYRMIPMIPGTIMMPVLEVQADEEVLLTEEEDMIDVAKPEVYPGLRLERELPQRDLYVGEPFQVNYVWKSPLPLSGFRAIQLQIPLFYDHRFSIRSPHHWIDGDDKAAIGFPVSNTRLIARYEAIQEAGVHLNTVSFAKIAIPKREGEISLQPATLLGSYIAPPENQKRVRGWQTNYPSYFNNNFFESIDHESFAKYYVSSPRQTLRVLPLPLAGKPDDFAGQVGNRSVTVEASPKVVSAGDPITLTIVVEGCPYPEVVELPSLSEQLAFTRQFTIPPKQSRGKIEGQSITFVRTLRPKGQDVTAIPAIRLPYFDPASKQYGVAASDPIPITVKASEMATAFDAQLSGSDSLRNQVIANNEGIQANFQSLTPDGLFGLSRFQCLLVFSLMPPLVFAAIYLASRSYRLRLNDPVRARSASAMRRFRRNLARVSAAAPNDQDHRLLLPLNQAMRGYFADQLNLVEQAHTFSDLEKRLGGRIDPELLEQLKELYTKCQEPQFCEKAPPPTSDDLRSLIRTVQTTITRIDQSI</sequence>
<gene>
    <name evidence="1" type="ORF">HW115_01225</name>
</gene>
<dbReference type="Proteomes" id="UP000557872">
    <property type="component" value="Unassembled WGS sequence"/>
</dbReference>
<comment type="caution">
    <text evidence="1">The sequence shown here is derived from an EMBL/GenBank/DDBJ whole genome shotgun (WGS) entry which is preliminary data.</text>
</comment>
<evidence type="ECO:0000313" key="1">
    <source>
        <dbReference type="EMBL" id="NWK54215.1"/>
    </source>
</evidence>
<name>A0A851GG19_9BACT</name>
<accession>A0A851GG19</accession>
<protein>
    <submittedName>
        <fullName evidence="1">BatD family protein</fullName>
    </submittedName>
</protein>